<dbReference type="Gene3D" id="4.10.410.10">
    <property type="entry name" value="Pancreatic trypsin inhibitor Kunitz domain"/>
    <property type="match status" value="1"/>
</dbReference>
<dbReference type="GO" id="GO:0005615">
    <property type="term" value="C:extracellular space"/>
    <property type="evidence" value="ECO:0007669"/>
    <property type="project" value="TreeGrafter"/>
</dbReference>
<accession>A0A224YCX1</accession>
<feature type="domain" description="BPTI/Kunitz inhibitor" evidence="5">
    <location>
        <begin position="24"/>
        <end position="85"/>
    </location>
</feature>
<dbReference type="GO" id="GO:0004867">
    <property type="term" value="F:serine-type endopeptidase inhibitor activity"/>
    <property type="evidence" value="ECO:0007669"/>
    <property type="project" value="UniProtKB-KW"/>
</dbReference>
<dbReference type="InterPro" id="IPR036880">
    <property type="entry name" value="Kunitz_BPTI_sf"/>
</dbReference>
<evidence type="ECO:0000313" key="6">
    <source>
        <dbReference type="EMBL" id="MAA11610.1"/>
    </source>
</evidence>
<evidence type="ECO:0000259" key="5">
    <source>
        <dbReference type="PROSITE" id="PS50279"/>
    </source>
</evidence>
<reference evidence="6" key="1">
    <citation type="journal article" date="2017" name="Parasit. Vectors">
        <title>Sialotranscriptomics of Rhipicephalus zambeziensis reveals intricate expression profiles of secretory proteins and suggests tight temporal transcriptional regulation during blood-feeding.</title>
        <authorList>
            <person name="de Castro M.H."/>
            <person name="de Klerk D."/>
            <person name="Pienaar R."/>
            <person name="Rees D.J.G."/>
            <person name="Mans B.J."/>
        </authorList>
    </citation>
    <scope>NUCLEOTIDE SEQUENCE</scope>
    <source>
        <tissue evidence="6">Salivary glands</tissue>
    </source>
</reference>
<keyword evidence="2" id="KW-0722">Serine protease inhibitor</keyword>
<dbReference type="AlphaFoldDB" id="A0A224YCX1"/>
<evidence type="ECO:0000256" key="2">
    <source>
        <dbReference type="ARBA" id="ARBA00022900"/>
    </source>
</evidence>
<feature type="chain" id="PRO_5012285025" evidence="4">
    <location>
        <begin position="20"/>
        <end position="201"/>
    </location>
</feature>
<dbReference type="CDD" id="cd22593">
    <property type="entry name" value="Kunitz_conkunitzin"/>
    <property type="match status" value="1"/>
</dbReference>
<evidence type="ECO:0000256" key="4">
    <source>
        <dbReference type="SAM" id="SignalP"/>
    </source>
</evidence>
<evidence type="ECO:0000256" key="1">
    <source>
        <dbReference type="ARBA" id="ARBA00022690"/>
    </source>
</evidence>
<dbReference type="PANTHER" id="PTHR10083">
    <property type="entry name" value="KUNITZ-TYPE PROTEASE INHIBITOR-RELATED"/>
    <property type="match status" value="1"/>
</dbReference>
<keyword evidence="4" id="KW-0732">Signal</keyword>
<dbReference type="PROSITE" id="PS50279">
    <property type="entry name" value="BPTI_KUNITZ_2"/>
    <property type="match status" value="1"/>
</dbReference>
<dbReference type="InterPro" id="IPR050098">
    <property type="entry name" value="TFPI/VKTCI-like"/>
</dbReference>
<proteinExistence type="predicted"/>
<name>A0A224YCX1_9ACAR</name>
<dbReference type="InterPro" id="IPR002223">
    <property type="entry name" value="Kunitz_BPTI"/>
</dbReference>
<feature type="signal peptide" evidence="4">
    <location>
        <begin position="1"/>
        <end position="19"/>
    </location>
</feature>
<keyword evidence="1" id="KW-0646">Protease inhibitor</keyword>
<dbReference type="SUPFAM" id="SSF57362">
    <property type="entry name" value="BPTI-like"/>
    <property type="match status" value="2"/>
</dbReference>
<dbReference type="PANTHER" id="PTHR10083:SF374">
    <property type="entry name" value="BPTI_KUNITZ INHIBITOR DOMAIN-CONTAINING PROTEIN"/>
    <property type="match status" value="1"/>
</dbReference>
<keyword evidence="3" id="KW-1015">Disulfide bond</keyword>
<evidence type="ECO:0000256" key="3">
    <source>
        <dbReference type="ARBA" id="ARBA00023157"/>
    </source>
</evidence>
<sequence length="201" mass="23734">MIFIGLVFFSLVLSSEGTAEEPTCKDQKKNKRVLWTCDTDEHNITCYEDSFYYDPREDKCKKLDYKGCGGNGNNFPSREDCTDTCKRNMTNYDHQYLERLKERNLLRFNCTIPYKPSTNGVQIPRFYYDSKRKECKMGKVSRSDDYFPTLRNCLFMCNATKTVPKRCQRPIRNGSSPIGDWKCHHDERLKLFCYKPKNTKK</sequence>
<dbReference type="Pfam" id="PF00014">
    <property type="entry name" value="Kunitz_BPTI"/>
    <property type="match status" value="1"/>
</dbReference>
<protein>
    <submittedName>
        <fullName evidence="6">Pancreatic trypsin inhibitor</fullName>
    </submittedName>
</protein>
<organism evidence="6">
    <name type="scientific">Rhipicephalus zambeziensis</name>
    <dbReference type="NCBI Taxonomy" id="60191"/>
    <lineage>
        <taxon>Eukaryota</taxon>
        <taxon>Metazoa</taxon>
        <taxon>Ecdysozoa</taxon>
        <taxon>Arthropoda</taxon>
        <taxon>Chelicerata</taxon>
        <taxon>Arachnida</taxon>
        <taxon>Acari</taxon>
        <taxon>Parasitiformes</taxon>
        <taxon>Ixodida</taxon>
        <taxon>Ixodoidea</taxon>
        <taxon>Ixodidae</taxon>
        <taxon>Rhipicephalinae</taxon>
        <taxon>Rhipicephalus</taxon>
        <taxon>Rhipicephalus</taxon>
    </lineage>
</organism>
<dbReference type="EMBL" id="GFPF01000464">
    <property type="protein sequence ID" value="MAA11610.1"/>
    <property type="molecule type" value="Transcribed_RNA"/>
</dbReference>
<dbReference type="SMART" id="SM00131">
    <property type="entry name" value="KU"/>
    <property type="match status" value="1"/>
</dbReference>